<gene>
    <name evidence="11" type="ORF">D9R14_13465</name>
</gene>
<dbReference type="NCBIfam" id="TIGR01879">
    <property type="entry name" value="hydantase"/>
    <property type="match status" value="1"/>
</dbReference>
<feature type="binding site" evidence="7">
    <location>
        <position position="137"/>
    </location>
    <ligand>
        <name>Zn(2+)</name>
        <dbReference type="ChEBI" id="CHEBI:29105"/>
        <label>2</label>
    </ligand>
</feature>
<proteinExistence type="inferred from homology"/>
<evidence type="ECO:0000256" key="8">
    <source>
        <dbReference type="PIRSR" id="PIRSR001235-2"/>
    </source>
</evidence>
<evidence type="ECO:0000313" key="11">
    <source>
        <dbReference type="EMBL" id="RLP77669.1"/>
    </source>
</evidence>
<evidence type="ECO:0000259" key="10">
    <source>
        <dbReference type="Pfam" id="PF07687"/>
    </source>
</evidence>
<evidence type="ECO:0000256" key="1">
    <source>
        <dbReference type="ARBA" id="ARBA00001936"/>
    </source>
</evidence>
<dbReference type="InterPro" id="IPR001261">
    <property type="entry name" value="ArgE/DapE_CS"/>
</dbReference>
<dbReference type="InterPro" id="IPR011650">
    <property type="entry name" value="Peptidase_M20_dimer"/>
</dbReference>
<feature type="binding site" evidence="8">
    <location>
        <position position="226"/>
    </location>
    <ligand>
        <name>allantoate</name>
        <dbReference type="ChEBI" id="CHEBI:17536"/>
    </ligand>
</feature>
<dbReference type="Pfam" id="PF07687">
    <property type="entry name" value="M20_dimer"/>
    <property type="match status" value="1"/>
</dbReference>
<dbReference type="InterPro" id="IPR002933">
    <property type="entry name" value="Peptidase_M20"/>
</dbReference>
<dbReference type="PANTHER" id="PTHR32494:SF19">
    <property type="entry name" value="ALLANTOATE DEIMINASE-RELATED"/>
    <property type="match status" value="1"/>
</dbReference>
<evidence type="ECO:0000313" key="12">
    <source>
        <dbReference type="Proteomes" id="UP000269692"/>
    </source>
</evidence>
<dbReference type="SUPFAM" id="SSF53187">
    <property type="entry name" value="Zn-dependent exopeptidases"/>
    <property type="match status" value="1"/>
</dbReference>
<feature type="binding site" evidence="7">
    <location>
        <position position="201"/>
    </location>
    <ligand>
        <name>Zn(2+)</name>
        <dbReference type="ChEBI" id="CHEBI:29105"/>
        <label>1</label>
    </ligand>
</feature>
<comment type="subunit">
    <text evidence="3">Homodimer.</text>
</comment>
<dbReference type="PIRSF" id="PIRSF001235">
    <property type="entry name" value="Amidase_carbamoylase"/>
    <property type="match status" value="1"/>
</dbReference>
<dbReference type="GO" id="GO:0046872">
    <property type="term" value="F:metal ion binding"/>
    <property type="evidence" value="ECO:0007669"/>
    <property type="project" value="UniProtKB-KW"/>
</dbReference>
<dbReference type="Gene3D" id="3.40.630.10">
    <property type="entry name" value="Zn peptidases"/>
    <property type="match status" value="1"/>
</dbReference>
<dbReference type="CDD" id="cd03884">
    <property type="entry name" value="M20_bAS"/>
    <property type="match status" value="1"/>
</dbReference>
<comment type="caution">
    <text evidence="11">The sequence shown here is derived from an EMBL/GenBank/DDBJ whole genome shotgun (WGS) entry which is preliminary data.</text>
</comment>
<dbReference type="PANTHER" id="PTHR32494">
    <property type="entry name" value="ALLANTOATE DEIMINASE-RELATED"/>
    <property type="match status" value="1"/>
</dbReference>
<evidence type="ECO:0000256" key="9">
    <source>
        <dbReference type="SAM" id="MobiDB-lite"/>
    </source>
</evidence>
<evidence type="ECO:0000256" key="7">
    <source>
        <dbReference type="PIRSR" id="PIRSR001235-1"/>
    </source>
</evidence>
<keyword evidence="4 7" id="KW-0479">Metal-binding</keyword>
<comment type="cofactor">
    <cofactor evidence="7">
        <name>Zn(2+)</name>
        <dbReference type="ChEBI" id="CHEBI:29105"/>
    </cofactor>
    <text evidence="7">Binds 2 Zn(2+) ions per subunit.</text>
</comment>
<feature type="binding site" evidence="8">
    <location>
        <position position="298"/>
    </location>
    <ligand>
        <name>allantoate</name>
        <dbReference type="ChEBI" id="CHEBI:17536"/>
    </ligand>
</feature>
<comment type="cofactor">
    <cofactor evidence="1">
        <name>Mn(2+)</name>
        <dbReference type="ChEBI" id="CHEBI:29035"/>
    </cofactor>
</comment>
<feature type="binding site" evidence="7">
    <location>
        <position position="102"/>
    </location>
    <ligand>
        <name>Zn(2+)</name>
        <dbReference type="ChEBI" id="CHEBI:29105"/>
        <label>2</label>
    </ligand>
</feature>
<feature type="binding site" evidence="7">
    <location>
        <position position="102"/>
    </location>
    <ligand>
        <name>Zn(2+)</name>
        <dbReference type="ChEBI" id="CHEBI:29105"/>
        <label>1</label>
    </ligand>
</feature>
<reference evidence="11 12" key="1">
    <citation type="submission" date="2018-10" db="EMBL/GenBank/DDBJ databases">
        <title>Xanthobacter tagetidis genome sequencing and assembly.</title>
        <authorList>
            <person name="Maclea K.S."/>
            <person name="Goen A.E."/>
            <person name="Fatima S.A."/>
        </authorList>
    </citation>
    <scope>NUCLEOTIDE SEQUENCE [LARGE SCALE GENOMIC DNA]</scope>
    <source>
        <strain evidence="11 12">ATCC 700314</strain>
    </source>
</reference>
<feature type="binding site" evidence="7">
    <location>
        <position position="91"/>
    </location>
    <ligand>
        <name>Zn(2+)</name>
        <dbReference type="ChEBI" id="CHEBI:29105"/>
        <label>1</label>
    </ligand>
</feature>
<feature type="domain" description="Peptidase M20 dimerisation" evidence="10">
    <location>
        <begin position="221"/>
        <end position="321"/>
    </location>
</feature>
<keyword evidence="5 11" id="KW-0378">Hydrolase</keyword>
<feature type="compositionally biased region" description="Basic residues" evidence="9">
    <location>
        <begin position="437"/>
        <end position="448"/>
    </location>
</feature>
<dbReference type="PROSITE" id="PS00758">
    <property type="entry name" value="ARGE_DAPE_CPG2_1"/>
    <property type="match status" value="1"/>
</dbReference>
<feature type="binding site" evidence="7">
    <location>
        <position position="392"/>
    </location>
    <ligand>
        <name>Zn(2+)</name>
        <dbReference type="ChEBI" id="CHEBI:29105"/>
        <label>2</label>
    </ligand>
</feature>
<dbReference type="NCBIfam" id="NF006771">
    <property type="entry name" value="PRK09290.1-5"/>
    <property type="match status" value="1"/>
</dbReference>
<dbReference type="RefSeq" id="WP_121623847.1">
    <property type="nucleotide sequence ID" value="NZ_JACIIW010000001.1"/>
</dbReference>
<evidence type="ECO:0000256" key="5">
    <source>
        <dbReference type="ARBA" id="ARBA00022801"/>
    </source>
</evidence>
<keyword evidence="6" id="KW-0464">Manganese</keyword>
<sequence>MERAQPAVPAKVAAAMAARIVRRIEELARVSETEGALTRVAFSAEHARAAKLLVAWMEEAGMRARMDEIGNVIGRYEGETQGLPALMVGSHYDTVRDAGKWDGPLGVVTAIECVAAIAARGTRLPYALEVIAFADEEGTRFSSTLLGSRAVAGTFDEGALEAKDKDGTTARAALEAFGLDPRRIRRAARRREEVLGYLELHIEQGPVLEAEDLPVGVVTAISGASRFLVELNGMAGHAGTVPMGLRRDALAGAAECVLAVEALCRAGVGVVGTVGQITAEPGAANVIPGRARFSIDIRAPDDAQRRETVSDVVDAIDEIASRRKLKARITKTHENGTALCAPRLKAQLGAAIAAAGHRVLELPSGAGHDGMAMIDLTDIAMLFVRCKGGVSHHPSEHVDEKDVAAGARVLLCAMENFAAPATGDAPDRKAKAEPKPPGRRANSHPRKP</sequence>
<evidence type="ECO:0000256" key="2">
    <source>
        <dbReference type="ARBA" id="ARBA00006153"/>
    </source>
</evidence>
<dbReference type="EMBL" id="RCTF01000010">
    <property type="protein sequence ID" value="RLP77669.1"/>
    <property type="molecule type" value="Genomic_DNA"/>
</dbReference>
<dbReference type="OrthoDB" id="9808195at2"/>
<keyword evidence="12" id="KW-1185">Reference proteome</keyword>
<feature type="binding site" evidence="8">
    <location>
        <position position="285"/>
    </location>
    <ligand>
        <name>allantoate</name>
        <dbReference type="ChEBI" id="CHEBI:17536"/>
    </ligand>
</feature>
<dbReference type="InterPro" id="IPR010158">
    <property type="entry name" value="Amidase_Cbmase"/>
</dbReference>
<dbReference type="NCBIfam" id="NF006775">
    <property type="entry name" value="PRK09290.2-5"/>
    <property type="match status" value="1"/>
</dbReference>
<comment type="similarity">
    <text evidence="2">Belongs to the peptidase M20 family.</text>
</comment>
<evidence type="ECO:0000256" key="6">
    <source>
        <dbReference type="ARBA" id="ARBA00023211"/>
    </source>
</evidence>
<name>A0A3L7AB92_9HYPH</name>
<dbReference type="GO" id="GO:0016813">
    <property type="term" value="F:hydrolase activity, acting on carbon-nitrogen (but not peptide) bonds, in linear amidines"/>
    <property type="evidence" value="ECO:0007669"/>
    <property type="project" value="InterPro"/>
</dbReference>
<dbReference type="Proteomes" id="UP000269692">
    <property type="component" value="Unassembled WGS sequence"/>
</dbReference>
<feature type="compositionally biased region" description="Basic and acidic residues" evidence="9">
    <location>
        <begin position="425"/>
        <end position="436"/>
    </location>
</feature>
<dbReference type="SUPFAM" id="SSF55031">
    <property type="entry name" value="Bacterial exopeptidase dimerisation domain"/>
    <property type="match status" value="1"/>
</dbReference>
<evidence type="ECO:0000256" key="3">
    <source>
        <dbReference type="ARBA" id="ARBA00011738"/>
    </source>
</evidence>
<dbReference type="AlphaFoldDB" id="A0A3L7AB92"/>
<evidence type="ECO:0000256" key="4">
    <source>
        <dbReference type="ARBA" id="ARBA00022723"/>
    </source>
</evidence>
<organism evidence="11 12">
    <name type="scientific">Xanthobacter tagetidis</name>
    <dbReference type="NCBI Taxonomy" id="60216"/>
    <lineage>
        <taxon>Bacteria</taxon>
        <taxon>Pseudomonadati</taxon>
        <taxon>Pseudomonadota</taxon>
        <taxon>Alphaproteobacteria</taxon>
        <taxon>Hyphomicrobiales</taxon>
        <taxon>Xanthobacteraceae</taxon>
        <taxon>Xanthobacter</taxon>
    </lineage>
</organism>
<keyword evidence="7" id="KW-0862">Zinc</keyword>
<dbReference type="Gene3D" id="3.30.70.360">
    <property type="match status" value="1"/>
</dbReference>
<protein>
    <submittedName>
        <fullName evidence="11">Allantoate amidohydrolase</fullName>
    </submittedName>
</protein>
<accession>A0A3L7AB92</accession>
<dbReference type="InterPro" id="IPR036264">
    <property type="entry name" value="Bact_exopeptidase_dim_dom"/>
</dbReference>
<feature type="region of interest" description="Disordered" evidence="9">
    <location>
        <begin position="420"/>
        <end position="448"/>
    </location>
</feature>
<dbReference type="Pfam" id="PF01546">
    <property type="entry name" value="Peptidase_M20"/>
    <property type="match status" value="1"/>
</dbReference>